<proteinExistence type="inferred from homology"/>
<dbReference type="Proteomes" id="UP000886844">
    <property type="component" value="Unassembled WGS sequence"/>
</dbReference>
<dbReference type="Gene3D" id="3.20.20.80">
    <property type="entry name" value="Glycosidases"/>
    <property type="match status" value="1"/>
</dbReference>
<evidence type="ECO:0000256" key="1">
    <source>
        <dbReference type="ARBA" id="ARBA00022801"/>
    </source>
</evidence>
<dbReference type="AlphaFoldDB" id="A0A9D1YZ99"/>
<dbReference type="GO" id="GO:0004553">
    <property type="term" value="F:hydrolase activity, hydrolyzing O-glycosyl compounds"/>
    <property type="evidence" value="ECO:0007669"/>
    <property type="project" value="InterPro"/>
</dbReference>
<evidence type="ECO:0000313" key="6">
    <source>
        <dbReference type="EMBL" id="HIY68649.1"/>
    </source>
</evidence>
<evidence type="ECO:0000259" key="5">
    <source>
        <dbReference type="Pfam" id="PF00150"/>
    </source>
</evidence>
<dbReference type="InterPro" id="IPR017853">
    <property type="entry name" value="GH"/>
</dbReference>
<sequence>MKQKLIFSIASLLAAVSCAAPSTELAGRWPEERANAWYASLDWPVGFNYVTATAINQFEMWQQESFDPQTMEHEMSLAEGLGFNTVRIFLHDMVWEADPDGFKQRIDQFLGICDHHGIKVIITFFTNGGRFENPKLGKQPESISGVHNSQWIQSPGAPAVNDPAAWPRLKKYVTDIMTTFRDDNRILFWCLYNEPENFKQGARSLPLLREVFRWGREVNPSQPLSSPIWLCPGYHGTRSNYPIISFLGENCDIMTFHCYYEPEEMETFISYMKQFNRPIVCQEYMGRPRSTFAEIMPILKREHVGAVSWGLTAGKCNFHLHWSSKSGDPEPEIWFHDIYRMDGTPYDPQEIDFIRSMTRDKNMNIQ</sequence>
<feature type="signal peptide" evidence="4">
    <location>
        <begin position="1"/>
        <end position="19"/>
    </location>
</feature>
<feature type="domain" description="Glycoside hydrolase family 5" evidence="5">
    <location>
        <begin position="58"/>
        <end position="286"/>
    </location>
</feature>
<dbReference type="SUPFAM" id="SSF51445">
    <property type="entry name" value="(Trans)glycosidases"/>
    <property type="match status" value="1"/>
</dbReference>
<keyword evidence="4" id="KW-0732">Signal</keyword>
<evidence type="ECO:0000313" key="7">
    <source>
        <dbReference type="Proteomes" id="UP000886844"/>
    </source>
</evidence>
<dbReference type="Pfam" id="PF00150">
    <property type="entry name" value="Cellulase"/>
    <property type="match status" value="1"/>
</dbReference>
<accession>A0A9D1YZ99</accession>
<evidence type="ECO:0000256" key="4">
    <source>
        <dbReference type="SAM" id="SignalP"/>
    </source>
</evidence>
<dbReference type="EMBL" id="DXDA01000036">
    <property type="protein sequence ID" value="HIY68649.1"/>
    <property type="molecule type" value="Genomic_DNA"/>
</dbReference>
<feature type="chain" id="PRO_5039038542" evidence="4">
    <location>
        <begin position="20"/>
        <end position="366"/>
    </location>
</feature>
<keyword evidence="2 3" id="KW-0326">Glycosidase</keyword>
<evidence type="ECO:0000256" key="2">
    <source>
        <dbReference type="ARBA" id="ARBA00023295"/>
    </source>
</evidence>
<comment type="caution">
    <text evidence="6">The sequence shown here is derived from an EMBL/GenBank/DDBJ whole genome shotgun (WGS) entry which is preliminary data.</text>
</comment>
<organism evidence="6 7">
    <name type="scientific">Candidatus Alistipes intestinigallinarum</name>
    <dbReference type="NCBI Taxonomy" id="2838440"/>
    <lineage>
        <taxon>Bacteria</taxon>
        <taxon>Pseudomonadati</taxon>
        <taxon>Bacteroidota</taxon>
        <taxon>Bacteroidia</taxon>
        <taxon>Bacteroidales</taxon>
        <taxon>Rikenellaceae</taxon>
        <taxon>Alistipes</taxon>
    </lineage>
</organism>
<comment type="similarity">
    <text evidence="3">Belongs to the glycosyl hydrolase 5 (cellulase A) family.</text>
</comment>
<gene>
    <name evidence="6" type="ORF">H9828_04450</name>
</gene>
<keyword evidence="1 3" id="KW-0378">Hydrolase</keyword>
<name>A0A9D1YZ99_9BACT</name>
<evidence type="ECO:0000256" key="3">
    <source>
        <dbReference type="RuleBase" id="RU361153"/>
    </source>
</evidence>
<dbReference type="GO" id="GO:0000272">
    <property type="term" value="P:polysaccharide catabolic process"/>
    <property type="evidence" value="ECO:0007669"/>
    <property type="project" value="InterPro"/>
</dbReference>
<protein>
    <submittedName>
        <fullName evidence="6">Cellulase family glycosylhydrolase</fullName>
    </submittedName>
</protein>
<dbReference type="PROSITE" id="PS51257">
    <property type="entry name" value="PROKAR_LIPOPROTEIN"/>
    <property type="match status" value="1"/>
</dbReference>
<dbReference type="InterPro" id="IPR001547">
    <property type="entry name" value="Glyco_hydro_5"/>
</dbReference>
<reference evidence="6" key="2">
    <citation type="submission" date="2021-04" db="EMBL/GenBank/DDBJ databases">
        <authorList>
            <person name="Gilroy R."/>
        </authorList>
    </citation>
    <scope>NUCLEOTIDE SEQUENCE</scope>
    <source>
        <strain evidence="6">5134</strain>
    </source>
</reference>
<reference evidence="6" key="1">
    <citation type="journal article" date="2021" name="PeerJ">
        <title>Extensive microbial diversity within the chicken gut microbiome revealed by metagenomics and culture.</title>
        <authorList>
            <person name="Gilroy R."/>
            <person name="Ravi A."/>
            <person name="Getino M."/>
            <person name="Pursley I."/>
            <person name="Horton D.L."/>
            <person name="Alikhan N.F."/>
            <person name="Baker D."/>
            <person name="Gharbi K."/>
            <person name="Hall N."/>
            <person name="Watson M."/>
            <person name="Adriaenssens E.M."/>
            <person name="Foster-Nyarko E."/>
            <person name="Jarju S."/>
            <person name="Secka A."/>
            <person name="Antonio M."/>
            <person name="Oren A."/>
            <person name="Chaudhuri R.R."/>
            <person name="La Ragione R."/>
            <person name="Hildebrand F."/>
            <person name="Pallen M.J."/>
        </authorList>
    </citation>
    <scope>NUCLEOTIDE SEQUENCE</scope>
    <source>
        <strain evidence="6">5134</strain>
    </source>
</reference>